<dbReference type="Gene3D" id="3.90.1200.10">
    <property type="match status" value="1"/>
</dbReference>
<evidence type="ECO:0000259" key="4">
    <source>
        <dbReference type="Pfam" id="PF01636"/>
    </source>
</evidence>
<accession>A0A7W5GPJ2</accession>
<dbReference type="GO" id="GO:0016301">
    <property type="term" value="F:kinase activity"/>
    <property type="evidence" value="ECO:0007669"/>
    <property type="project" value="UniProtKB-KW"/>
</dbReference>
<evidence type="ECO:0000313" key="6">
    <source>
        <dbReference type="Proteomes" id="UP000530850"/>
    </source>
</evidence>
<dbReference type="SUPFAM" id="SSF56112">
    <property type="entry name" value="Protein kinase-like (PK-like)"/>
    <property type="match status" value="1"/>
</dbReference>
<dbReference type="Pfam" id="PF01636">
    <property type="entry name" value="APH"/>
    <property type="match status" value="1"/>
</dbReference>
<feature type="domain" description="Aminoglycoside phosphotransferase" evidence="4">
    <location>
        <begin position="297"/>
        <end position="421"/>
    </location>
</feature>
<sequence>MIRQLQEVGIERITVVVGHMKEQLFYLEDEFGVELLEACDYRERNNHSSVFLAGERILGSYVCCSDQFYPENPFHAWEYSLECMAVLLEDSQSGTAVELDGQGRVKGCKQAAAGKSWYLLGPSFIDAESGRKLLAYISEEYNRPETAGALWERILLAHIEDFTLRTRRVPPSAIREFDRMEDLCSFDSAFLENVDSAILDNICSVLHCSRLDIGGVRPLQEGITNLSVVFSCKGDNFVYRHPGVGTGEIINRQAEAFALNAAAELGLDSTFVYEDASSGWKISRLYETREPFSYSNRQHVEMALRALRQLHDGGVESPWSFDFYDEANRLLAQLESEGFHFPADFYELKEVVDGIAGFVYSGAGQPVLCHNDFYGPNILVGDGEVCLIDWEYAAMGDYGCDLGNFVAQGSGYSVSQALEILPLYFGREATEEEKAHLVACTAVVGWYWYVWALFKEQAGSSTGNWMRIWYKAAKDFGRAAAGLVDGRPSAPAELSRGEFDVLVALEAGGRVSEQDGAVVAELAEEGLVNEGGITVKGLAALEPYRARRAIFFAAGFGSRMLPITINTPKPLVRVWGERIIDRLLDAVTAVGIEEIYIVRGYLKDAFDQLKSKYPSIKFLDNPIYDSTNNISSALQAKDFFQNAYVFESDLLLRSPELITKYQYRSNYLAIPVDQTEDWCFSVDGERRITRIAKGSEEPCWQMVGVSYWTAKDGGRLSRDIPAVFNQDEGAKQIFWDDVALDRRPEEYKVHVRECSFNDVAEIDSFRELQEVDEAYRTLGGL</sequence>
<keyword evidence="5" id="KW-0418">Kinase</keyword>
<evidence type="ECO:0000256" key="1">
    <source>
        <dbReference type="ARBA" id="ARBA00022679"/>
    </source>
</evidence>
<name>A0A7W5GPJ2_9ACTN</name>
<dbReference type="Pfam" id="PF00483">
    <property type="entry name" value="NTP_transferase"/>
    <property type="match status" value="1"/>
</dbReference>
<evidence type="ECO:0000313" key="5">
    <source>
        <dbReference type="EMBL" id="MBB3171227.1"/>
    </source>
</evidence>
<dbReference type="GO" id="GO:0016779">
    <property type="term" value="F:nucleotidyltransferase activity"/>
    <property type="evidence" value="ECO:0007669"/>
    <property type="project" value="UniProtKB-KW"/>
</dbReference>
<comment type="caution">
    <text evidence="5">The sequence shown here is derived from an EMBL/GenBank/DDBJ whole genome shotgun (WGS) entry which is preliminary data.</text>
</comment>
<dbReference type="InterPro" id="IPR011009">
    <property type="entry name" value="Kinase-like_dom_sf"/>
</dbReference>
<dbReference type="InterPro" id="IPR050065">
    <property type="entry name" value="GlmU-like"/>
</dbReference>
<proteinExistence type="predicted"/>
<dbReference type="PANTHER" id="PTHR43584">
    <property type="entry name" value="NUCLEOTIDYL TRANSFERASE"/>
    <property type="match status" value="1"/>
</dbReference>
<dbReference type="EMBL" id="JACHYA010000002">
    <property type="protein sequence ID" value="MBB3171227.1"/>
    <property type="molecule type" value="Genomic_DNA"/>
</dbReference>
<keyword evidence="1 5" id="KW-0808">Transferase</keyword>
<dbReference type="InterPro" id="IPR005835">
    <property type="entry name" value="NTP_transferase_dom"/>
</dbReference>
<protein>
    <submittedName>
        <fullName evidence="5">CTP:phosphocholine cytidylyltransferase-like protein/thiamine kinase-like enzyme</fullName>
    </submittedName>
</protein>
<dbReference type="CDD" id="cd05151">
    <property type="entry name" value="ChoK-like"/>
    <property type="match status" value="1"/>
</dbReference>
<dbReference type="AlphaFoldDB" id="A0A7W5GPJ2"/>
<dbReference type="InterPro" id="IPR029044">
    <property type="entry name" value="Nucleotide-diphossugar_trans"/>
</dbReference>
<evidence type="ECO:0000256" key="2">
    <source>
        <dbReference type="ARBA" id="ARBA00022695"/>
    </source>
</evidence>
<dbReference type="Gene3D" id="3.30.200.20">
    <property type="entry name" value="Phosphorylase Kinase, domain 1"/>
    <property type="match status" value="1"/>
</dbReference>
<evidence type="ECO:0000259" key="3">
    <source>
        <dbReference type="Pfam" id="PF00483"/>
    </source>
</evidence>
<organism evidence="5 6">
    <name type="scientific">Parvibacter caecicola</name>
    <dbReference type="NCBI Taxonomy" id="747645"/>
    <lineage>
        <taxon>Bacteria</taxon>
        <taxon>Bacillati</taxon>
        <taxon>Actinomycetota</taxon>
        <taxon>Coriobacteriia</taxon>
        <taxon>Coriobacteriales</taxon>
        <taxon>Coriobacteriaceae</taxon>
        <taxon>Parvibacter</taxon>
    </lineage>
</organism>
<keyword evidence="2 5" id="KW-0548">Nucleotidyltransferase</keyword>
<dbReference type="SUPFAM" id="SSF53448">
    <property type="entry name" value="Nucleotide-diphospho-sugar transferases"/>
    <property type="match status" value="2"/>
</dbReference>
<dbReference type="Proteomes" id="UP000530850">
    <property type="component" value="Unassembled WGS sequence"/>
</dbReference>
<reference evidence="5 6" key="1">
    <citation type="submission" date="2020-08" db="EMBL/GenBank/DDBJ databases">
        <title>Sequencing the genomes of 1000 actinobacteria strains.</title>
        <authorList>
            <person name="Klenk H.-P."/>
        </authorList>
    </citation>
    <scope>NUCLEOTIDE SEQUENCE [LARGE SCALE GENOMIC DNA]</scope>
    <source>
        <strain evidence="5 6">DSM 22242</strain>
    </source>
</reference>
<dbReference type="InterPro" id="IPR002575">
    <property type="entry name" value="Aminoglycoside_PTrfase"/>
</dbReference>
<dbReference type="CDD" id="cd02523">
    <property type="entry name" value="PC_cytidylyltransferase"/>
    <property type="match status" value="1"/>
</dbReference>
<dbReference type="PANTHER" id="PTHR43584:SF5">
    <property type="entry name" value="PROTEIN LICC"/>
    <property type="match status" value="1"/>
</dbReference>
<gene>
    <name evidence="5" type="ORF">FHR31_001039</name>
</gene>
<dbReference type="Gene3D" id="3.90.550.10">
    <property type="entry name" value="Spore Coat Polysaccharide Biosynthesis Protein SpsA, Chain A"/>
    <property type="match status" value="2"/>
</dbReference>
<feature type="domain" description="Nucleotidyl transferase" evidence="3">
    <location>
        <begin position="549"/>
        <end position="644"/>
    </location>
</feature>